<dbReference type="PANTHER" id="PTHR12669:SF14">
    <property type="entry name" value="EUKARYOTIC TRANSLATION INITIATION FACTOR 4E-BINDING PROTEIN 1"/>
    <property type="match status" value="1"/>
</dbReference>
<protein>
    <submittedName>
        <fullName evidence="4">Uncharacterized protein</fullName>
    </submittedName>
</protein>
<dbReference type="GO" id="GO:0008190">
    <property type="term" value="F:eukaryotic initiation factor 4E binding"/>
    <property type="evidence" value="ECO:0007669"/>
    <property type="project" value="InterPro"/>
</dbReference>
<proteinExistence type="inferred from homology"/>
<reference evidence="4" key="1">
    <citation type="submission" date="2025-08" db="UniProtKB">
        <authorList>
            <consortium name="Ensembl"/>
        </authorList>
    </citation>
    <scope>IDENTIFICATION</scope>
</reference>
<dbReference type="InterPro" id="IPR008606">
    <property type="entry name" value="EIF4EBP"/>
</dbReference>
<dbReference type="GO" id="GO:0005737">
    <property type="term" value="C:cytoplasm"/>
    <property type="evidence" value="ECO:0007669"/>
    <property type="project" value="TreeGrafter"/>
</dbReference>
<dbReference type="Proteomes" id="UP000694415">
    <property type="component" value="Unplaced"/>
</dbReference>
<evidence type="ECO:0000313" key="5">
    <source>
        <dbReference type="Proteomes" id="UP000694415"/>
    </source>
</evidence>
<keyword evidence="5" id="KW-1185">Reference proteome</keyword>
<evidence type="ECO:0000256" key="2">
    <source>
        <dbReference type="ARBA" id="ARBA00022845"/>
    </source>
</evidence>
<dbReference type="AlphaFoldDB" id="A0A8C6MZH5"/>
<keyword evidence="3" id="KW-0652">Protein synthesis inhibitor</keyword>
<organism evidence="4 5">
    <name type="scientific">Mus spicilegus</name>
    <name type="common">Mound-building mouse</name>
    <dbReference type="NCBI Taxonomy" id="10103"/>
    <lineage>
        <taxon>Eukaryota</taxon>
        <taxon>Metazoa</taxon>
        <taxon>Chordata</taxon>
        <taxon>Craniata</taxon>
        <taxon>Vertebrata</taxon>
        <taxon>Euteleostomi</taxon>
        <taxon>Mammalia</taxon>
        <taxon>Eutheria</taxon>
        <taxon>Euarchontoglires</taxon>
        <taxon>Glires</taxon>
        <taxon>Rodentia</taxon>
        <taxon>Myomorpha</taxon>
        <taxon>Muroidea</taxon>
        <taxon>Muridae</taxon>
        <taxon>Murinae</taxon>
        <taxon>Mus</taxon>
        <taxon>Mus</taxon>
    </lineage>
</organism>
<evidence type="ECO:0000256" key="1">
    <source>
        <dbReference type="ARBA" id="ARBA00005480"/>
    </source>
</evidence>
<dbReference type="Pfam" id="PF05456">
    <property type="entry name" value="eIF_4EBP"/>
    <property type="match status" value="1"/>
</dbReference>
<accession>A0A8C6MZH5</accession>
<dbReference type="GO" id="GO:0045947">
    <property type="term" value="P:negative regulation of translational initiation"/>
    <property type="evidence" value="ECO:0007669"/>
    <property type="project" value="InterPro"/>
</dbReference>
<evidence type="ECO:0000256" key="3">
    <source>
        <dbReference type="ARBA" id="ARBA00023193"/>
    </source>
</evidence>
<reference evidence="4" key="2">
    <citation type="submission" date="2025-09" db="UniProtKB">
        <authorList>
            <consortium name="Ensembl"/>
        </authorList>
    </citation>
    <scope>IDENTIFICATION</scope>
</reference>
<evidence type="ECO:0000313" key="4">
    <source>
        <dbReference type="Ensembl" id="ENSMSIP00000024569.1"/>
    </source>
</evidence>
<dbReference type="Ensembl" id="ENSMSIT00000031004.1">
    <property type="protein sequence ID" value="ENSMSIP00000024569.1"/>
    <property type="gene ID" value="ENSMSIG00000020788.1"/>
</dbReference>
<keyword evidence="2" id="KW-0810">Translation regulation</keyword>
<sequence>SKGKTTCPISVQLPPRHYSTTPSGTHTTRIIYDWKFLMECQNSPVAKTPPKDLAAISGSLALPAVSLPCKPARATTCTAARKISGQAVKFEMDI</sequence>
<dbReference type="PANTHER" id="PTHR12669">
    <property type="entry name" value="EUKARYOTIC TRANSLATION INITIATION FACTOR 4E-BINDING PROTEIN"/>
    <property type="match status" value="1"/>
</dbReference>
<comment type="similarity">
    <text evidence="1">Belongs to the eIF4E-binding protein family.</text>
</comment>
<name>A0A8C6MZH5_MUSSI</name>